<dbReference type="PROSITE" id="PS51257">
    <property type="entry name" value="PROKAR_LIPOPROTEIN"/>
    <property type="match status" value="1"/>
</dbReference>
<accession>A0A6B0T0L5</accession>
<reference evidence="1 2" key="1">
    <citation type="submission" date="2019-12" db="EMBL/GenBank/DDBJ databases">
        <title>Isolation and characterization of three novel carbon monoxide-oxidizing members of Halobacteria from salione crusts and soils.</title>
        <authorList>
            <person name="Myers M.R."/>
            <person name="King G.M."/>
        </authorList>
    </citation>
    <scope>NUCLEOTIDE SEQUENCE [LARGE SCALE GENOMIC DNA]</scope>
    <source>
        <strain evidence="1 2">WSH3</strain>
    </source>
</reference>
<comment type="caution">
    <text evidence="1">The sequence shown here is derived from an EMBL/GenBank/DDBJ whole genome shotgun (WGS) entry which is preliminary data.</text>
</comment>
<proteinExistence type="predicted"/>
<dbReference type="AlphaFoldDB" id="A0A6B0T0L5"/>
<dbReference type="Proteomes" id="UP000466535">
    <property type="component" value="Unassembled WGS sequence"/>
</dbReference>
<evidence type="ECO:0000313" key="2">
    <source>
        <dbReference type="Proteomes" id="UP000466535"/>
    </source>
</evidence>
<gene>
    <name evidence="1" type="ORF">GRX03_07185</name>
</gene>
<protein>
    <submittedName>
        <fullName evidence="1">Uncharacterized protein</fullName>
    </submittedName>
</protein>
<organism evidence="1 2">
    <name type="scientific">Halovenus carboxidivorans</name>
    <dbReference type="NCBI Taxonomy" id="2692199"/>
    <lineage>
        <taxon>Archaea</taxon>
        <taxon>Methanobacteriati</taxon>
        <taxon>Methanobacteriota</taxon>
        <taxon>Stenosarchaea group</taxon>
        <taxon>Halobacteria</taxon>
        <taxon>Halobacteriales</taxon>
        <taxon>Haloarculaceae</taxon>
        <taxon>Halovenus</taxon>
    </lineage>
</organism>
<sequence length="287" mass="29790">MIDRNRREVLLAAGTLTVSALAGCSSGPDDDSSSGSSGSAEWLGWIPQSAVAGETDIIHLDVPSAVAEFPDEAQSNLGIDSLSEQYNVEPSEIQDFITVTDTAENGAQVVIMVAPLNPQELLDTFSVPAEETEQYNGYQVATQGRGSNVALGESALIIAPSPKSFIDADNGNVSTVDDGSGDLKTTIDRVSSATLSGAVSGDEAVTSAELAAEPLRGGVGISSADGGNALMEVHILFESASDAETVLDENEDDLIGSIEEDDSTTLVDLSQDGRYVVGKAETENYNL</sequence>
<dbReference type="EMBL" id="WUUT01000002">
    <property type="protein sequence ID" value="MXR51385.1"/>
    <property type="molecule type" value="Genomic_DNA"/>
</dbReference>
<name>A0A6B0T0L5_9EURY</name>
<evidence type="ECO:0000313" key="1">
    <source>
        <dbReference type="EMBL" id="MXR51385.1"/>
    </source>
</evidence>
<dbReference type="RefSeq" id="WP_159763518.1">
    <property type="nucleotide sequence ID" value="NZ_WUUT01000002.1"/>
</dbReference>
<keyword evidence="2" id="KW-1185">Reference proteome</keyword>